<comment type="caution">
    <text evidence="3">The sequence shown here is derived from an EMBL/GenBank/DDBJ whole genome shotgun (WGS) entry which is preliminary data.</text>
</comment>
<accession>A0A1F5NT70</accession>
<feature type="domain" description="Transcriptional repressor PaaX-like central Cas2-like" evidence="2">
    <location>
        <begin position="132"/>
        <end position="212"/>
    </location>
</feature>
<evidence type="ECO:0000256" key="1">
    <source>
        <dbReference type="SAM" id="Phobius"/>
    </source>
</evidence>
<dbReference type="Proteomes" id="UP000178892">
    <property type="component" value="Unassembled WGS sequence"/>
</dbReference>
<evidence type="ECO:0000313" key="4">
    <source>
        <dbReference type="Proteomes" id="UP000178892"/>
    </source>
</evidence>
<reference evidence="3 4" key="1">
    <citation type="journal article" date="2016" name="Nat. Commun.">
        <title>Thousands of microbial genomes shed light on interconnected biogeochemical processes in an aquifer system.</title>
        <authorList>
            <person name="Anantharaman K."/>
            <person name="Brown C.T."/>
            <person name="Hug L.A."/>
            <person name="Sharon I."/>
            <person name="Castelle C.J."/>
            <person name="Probst A.J."/>
            <person name="Thomas B.C."/>
            <person name="Singh A."/>
            <person name="Wilkins M.J."/>
            <person name="Karaoz U."/>
            <person name="Brodie E.L."/>
            <person name="Williams K.H."/>
            <person name="Hubbard S.S."/>
            <person name="Banfield J.F."/>
        </authorList>
    </citation>
    <scope>NUCLEOTIDE SEQUENCE [LARGE SCALE GENOMIC DNA]</scope>
</reference>
<gene>
    <name evidence="3" type="ORF">A2720_04695</name>
</gene>
<organism evidence="3 4">
    <name type="scientific">Candidatus Doudnabacteria bacterium RIFCSPHIGHO2_01_FULL_46_24</name>
    <dbReference type="NCBI Taxonomy" id="1817825"/>
    <lineage>
        <taxon>Bacteria</taxon>
        <taxon>Candidatus Doudnaibacteriota</taxon>
    </lineage>
</organism>
<name>A0A1F5NT70_9BACT</name>
<dbReference type="EMBL" id="MFEL01000018">
    <property type="protein sequence ID" value="OGE80828.1"/>
    <property type="molecule type" value="Genomic_DNA"/>
</dbReference>
<keyword evidence="1" id="KW-0812">Transmembrane</keyword>
<feature type="transmembrane region" description="Helical" evidence="1">
    <location>
        <begin position="38"/>
        <end position="59"/>
    </location>
</feature>
<keyword evidence="1" id="KW-0472">Membrane</keyword>
<dbReference type="Pfam" id="PF20803">
    <property type="entry name" value="PaaX_M"/>
    <property type="match status" value="1"/>
</dbReference>
<proteinExistence type="predicted"/>
<keyword evidence="1" id="KW-1133">Transmembrane helix</keyword>
<dbReference type="STRING" id="1817825.A2720_04695"/>
<evidence type="ECO:0000313" key="3">
    <source>
        <dbReference type="EMBL" id="OGE80828.1"/>
    </source>
</evidence>
<dbReference type="AlphaFoldDB" id="A0A1F5NT70"/>
<dbReference type="InterPro" id="IPR048846">
    <property type="entry name" value="PaaX-like_central"/>
</dbReference>
<evidence type="ECO:0000259" key="2">
    <source>
        <dbReference type="Pfam" id="PF20803"/>
    </source>
</evidence>
<dbReference type="Gene3D" id="3.30.70.2650">
    <property type="match status" value="1"/>
</dbReference>
<protein>
    <recommendedName>
        <fullName evidence="2">Transcriptional repressor PaaX-like central Cas2-like domain-containing protein</fullName>
    </recommendedName>
</protein>
<sequence>MKAYEKTSLRQAVKEALPRRKIELTERQIQGLKTASKIILALALIAGAVSLAIVAPNAVRLLNSVSGRRGLKSKEFNAKQKQRVLKSVYYLKQQKDVELIPQGKNFLLKVTQKGRSKLRSINFQNLHINKPDNWDKTWWMVLADIPTKTHKSGADQLRRKLKEIGFYSLQRTVWAYPYDPRDEVDFITNYYDLSKFVTVIQVSLLDPSDEQTLRQYFKNIDII</sequence>